<keyword evidence="7" id="KW-0436">Ligase</keyword>
<accession>A0A5C6UU85</accession>
<dbReference type="AlphaFoldDB" id="A0A5C6UU85"/>
<keyword evidence="8" id="KW-1185">Reference proteome</keyword>
<dbReference type="Proteomes" id="UP000321168">
    <property type="component" value="Unassembled WGS sequence"/>
</dbReference>
<reference evidence="7 8" key="1">
    <citation type="submission" date="2019-08" db="EMBL/GenBank/DDBJ databases">
        <title>Genome of Luteibaculum oceani JCM 18817.</title>
        <authorList>
            <person name="Bowman J.P."/>
        </authorList>
    </citation>
    <scope>NUCLEOTIDE SEQUENCE [LARGE SCALE GENOMIC DNA]</scope>
    <source>
        <strain evidence="7 8">JCM 18817</strain>
    </source>
</reference>
<dbReference type="RefSeq" id="WP_147015060.1">
    <property type="nucleotide sequence ID" value="NZ_VORB01000009.1"/>
</dbReference>
<dbReference type="InterPro" id="IPR051533">
    <property type="entry name" value="WaaL-like"/>
</dbReference>
<keyword evidence="3 5" id="KW-1133">Transmembrane helix</keyword>
<dbReference type="Pfam" id="PF04932">
    <property type="entry name" value="Wzy_C"/>
    <property type="match status" value="1"/>
</dbReference>
<dbReference type="GO" id="GO:0016020">
    <property type="term" value="C:membrane"/>
    <property type="evidence" value="ECO:0007669"/>
    <property type="project" value="UniProtKB-SubCell"/>
</dbReference>
<sequence length="375" mass="42785">MASVFLLAFPLTWYTIILLVTLVLAHFINFSRNDFRTMGKLPLLLLVLLIIYVWGIWNEPKLYDGIYTVRNKFYYLFIPLLFCFKEINIRTLKNTWIWGAGIMGAALLLAAIIRFAISGDASEFYYGNLSLRMHPSYFALMVLIGWIWLIQKKQKGTWDYALGVLFLALLYLLSARAIHIAAIVTALVMLVHAFIYNRGIKYLVYTIVGATLICGTVRMMGKGINRTTEMVQTLAAKDKSKAKSSTNVRLLMWQSVYDHKSEIMPGGVGAQHATSFLHAKWQEDGMDFLKERGYTNVHNQYLQLFVVGGILGLLALCLVLLYFLRYPEPNIYNWVVTISIAIALLFECTLERQMGVTTVVTAFCIMAYREKRKSS</sequence>
<dbReference type="EMBL" id="VORB01000009">
    <property type="protein sequence ID" value="TXC76922.1"/>
    <property type="molecule type" value="Genomic_DNA"/>
</dbReference>
<dbReference type="PANTHER" id="PTHR37422">
    <property type="entry name" value="TEICHURONIC ACID BIOSYNTHESIS PROTEIN TUAE"/>
    <property type="match status" value="1"/>
</dbReference>
<dbReference type="GO" id="GO:0016874">
    <property type="term" value="F:ligase activity"/>
    <property type="evidence" value="ECO:0007669"/>
    <property type="project" value="UniProtKB-KW"/>
</dbReference>
<evidence type="ECO:0000256" key="2">
    <source>
        <dbReference type="ARBA" id="ARBA00022692"/>
    </source>
</evidence>
<feature type="domain" description="O-antigen ligase-related" evidence="6">
    <location>
        <begin position="163"/>
        <end position="316"/>
    </location>
</feature>
<comment type="caution">
    <text evidence="7">The sequence shown here is derived from an EMBL/GenBank/DDBJ whole genome shotgun (WGS) entry which is preliminary data.</text>
</comment>
<evidence type="ECO:0000259" key="6">
    <source>
        <dbReference type="Pfam" id="PF04932"/>
    </source>
</evidence>
<evidence type="ECO:0000313" key="7">
    <source>
        <dbReference type="EMBL" id="TXC76922.1"/>
    </source>
</evidence>
<feature type="transmembrane region" description="Helical" evidence="5">
    <location>
        <begin position="73"/>
        <end position="89"/>
    </location>
</feature>
<evidence type="ECO:0000256" key="4">
    <source>
        <dbReference type="ARBA" id="ARBA00023136"/>
    </source>
</evidence>
<feature type="transmembrane region" description="Helical" evidence="5">
    <location>
        <begin position="202"/>
        <end position="221"/>
    </location>
</feature>
<name>A0A5C6UU85_9FLAO</name>
<keyword evidence="4 5" id="KW-0472">Membrane</keyword>
<feature type="transmembrane region" description="Helical" evidence="5">
    <location>
        <begin position="301"/>
        <end position="324"/>
    </location>
</feature>
<dbReference type="InterPro" id="IPR007016">
    <property type="entry name" value="O-antigen_ligase-rel_domated"/>
</dbReference>
<evidence type="ECO:0000256" key="3">
    <source>
        <dbReference type="ARBA" id="ARBA00022989"/>
    </source>
</evidence>
<feature type="transmembrane region" description="Helical" evidence="5">
    <location>
        <begin position="6"/>
        <end position="29"/>
    </location>
</feature>
<feature type="transmembrane region" description="Helical" evidence="5">
    <location>
        <begin position="157"/>
        <end position="173"/>
    </location>
</feature>
<gene>
    <name evidence="7" type="ORF">FRX97_09910</name>
</gene>
<organism evidence="7 8">
    <name type="scientific">Luteibaculum oceani</name>
    <dbReference type="NCBI Taxonomy" id="1294296"/>
    <lineage>
        <taxon>Bacteria</taxon>
        <taxon>Pseudomonadati</taxon>
        <taxon>Bacteroidota</taxon>
        <taxon>Flavobacteriia</taxon>
        <taxon>Flavobacteriales</taxon>
        <taxon>Luteibaculaceae</taxon>
        <taxon>Luteibaculum</taxon>
    </lineage>
</organism>
<proteinExistence type="predicted"/>
<feature type="transmembrane region" description="Helical" evidence="5">
    <location>
        <begin position="96"/>
        <end position="117"/>
    </location>
</feature>
<protein>
    <submittedName>
        <fullName evidence="7">O-antigen ligase family protein</fullName>
    </submittedName>
</protein>
<keyword evidence="2 5" id="KW-0812">Transmembrane</keyword>
<feature type="transmembrane region" description="Helical" evidence="5">
    <location>
        <begin position="41"/>
        <end position="57"/>
    </location>
</feature>
<feature type="transmembrane region" description="Helical" evidence="5">
    <location>
        <begin position="129"/>
        <end position="150"/>
    </location>
</feature>
<dbReference type="PANTHER" id="PTHR37422:SF13">
    <property type="entry name" value="LIPOPOLYSACCHARIDE BIOSYNTHESIS PROTEIN PA4999-RELATED"/>
    <property type="match status" value="1"/>
</dbReference>
<evidence type="ECO:0000256" key="1">
    <source>
        <dbReference type="ARBA" id="ARBA00004141"/>
    </source>
</evidence>
<feature type="transmembrane region" description="Helical" evidence="5">
    <location>
        <begin position="331"/>
        <end position="346"/>
    </location>
</feature>
<evidence type="ECO:0000256" key="5">
    <source>
        <dbReference type="SAM" id="Phobius"/>
    </source>
</evidence>
<evidence type="ECO:0000313" key="8">
    <source>
        <dbReference type="Proteomes" id="UP000321168"/>
    </source>
</evidence>
<comment type="subcellular location">
    <subcellularLocation>
        <location evidence="1">Membrane</location>
        <topology evidence="1">Multi-pass membrane protein</topology>
    </subcellularLocation>
</comment>